<reference evidence="1 2" key="1">
    <citation type="submission" date="2020-09" db="EMBL/GenBank/DDBJ databases">
        <title>Pseudoxanthomonas sp. CAU 1598 isolated from sand of Yaerae Beach.</title>
        <authorList>
            <person name="Kim W."/>
        </authorList>
    </citation>
    <scope>NUCLEOTIDE SEQUENCE [LARGE SCALE GENOMIC DNA]</scope>
    <source>
        <strain evidence="1 2">CAU 1598</strain>
    </source>
</reference>
<proteinExistence type="predicted"/>
<dbReference type="RefSeq" id="WP_192027787.1">
    <property type="nucleotide sequence ID" value="NZ_JACYTR010000002.1"/>
</dbReference>
<dbReference type="AlphaFoldDB" id="A0AAW3ZIA7"/>
<dbReference type="EMBL" id="JACYTR010000002">
    <property type="protein sequence ID" value="MBD8524444.1"/>
    <property type="molecule type" value="Genomic_DNA"/>
</dbReference>
<organism evidence="1 2">
    <name type="scientific">Pseudomarimonas arenosa</name>
    <dbReference type="NCBI Taxonomy" id="2774145"/>
    <lineage>
        <taxon>Bacteria</taxon>
        <taxon>Pseudomonadati</taxon>
        <taxon>Pseudomonadota</taxon>
        <taxon>Gammaproteobacteria</taxon>
        <taxon>Lysobacterales</taxon>
        <taxon>Lysobacteraceae</taxon>
        <taxon>Pseudomarimonas</taxon>
    </lineage>
</organism>
<dbReference type="Proteomes" id="UP000613768">
    <property type="component" value="Unassembled WGS sequence"/>
</dbReference>
<sequence>MHDVAFGLTIVEMSESVRARYVDGRYVRDTVLTSPRSSRARFDDWTTMRDFPSGRLRLAVYAPHYDVAWTTTFDETKTRSLTTDIRRIIRSLEDATPVVLKKIDEAAERRERWRQERLIEAERQRREADQRAEAQSIKDSHAQLEQVIQAWAKATSLEQFFRGVEQRASDLPAAERETVDERLRLARDFIGTQDPLAFFLEWKTPRERYVPLAARGSTEDWSNE</sequence>
<keyword evidence="2" id="KW-1185">Reference proteome</keyword>
<evidence type="ECO:0000313" key="1">
    <source>
        <dbReference type="EMBL" id="MBD8524444.1"/>
    </source>
</evidence>
<comment type="caution">
    <text evidence="1">The sequence shown here is derived from an EMBL/GenBank/DDBJ whole genome shotgun (WGS) entry which is preliminary data.</text>
</comment>
<evidence type="ECO:0008006" key="3">
    <source>
        <dbReference type="Google" id="ProtNLM"/>
    </source>
</evidence>
<name>A0AAW3ZIA7_9GAMM</name>
<evidence type="ECO:0000313" key="2">
    <source>
        <dbReference type="Proteomes" id="UP000613768"/>
    </source>
</evidence>
<protein>
    <recommendedName>
        <fullName evidence="3">ATPase</fullName>
    </recommendedName>
</protein>
<accession>A0AAW3ZIA7</accession>
<gene>
    <name evidence="1" type="ORF">IFO71_01700</name>
</gene>